<dbReference type="InterPro" id="IPR036291">
    <property type="entry name" value="NAD(P)-bd_dom_sf"/>
</dbReference>
<protein>
    <submittedName>
        <fullName evidence="5">2-hydroxy-3-oxopropionate reductase</fullName>
        <ecNumber evidence="5">1.1.1.60</ecNumber>
    </submittedName>
</protein>
<dbReference type="EC" id="1.1.1.60" evidence="5"/>
<dbReference type="PIRSF" id="PIRSF000103">
    <property type="entry name" value="HIBADH"/>
    <property type="match status" value="1"/>
</dbReference>
<dbReference type="Gene3D" id="1.10.1040.10">
    <property type="entry name" value="N-(1-d-carboxylethyl)-l-norvaline Dehydrogenase, domain 2"/>
    <property type="match status" value="1"/>
</dbReference>
<dbReference type="GO" id="GO:0008679">
    <property type="term" value="F:2-hydroxy-3-oxopropionate reductase activity"/>
    <property type="evidence" value="ECO:0007669"/>
    <property type="project" value="UniProtKB-EC"/>
</dbReference>
<evidence type="ECO:0000259" key="3">
    <source>
        <dbReference type="Pfam" id="PF03446"/>
    </source>
</evidence>
<dbReference type="InterPro" id="IPR006115">
    <property type="entry name" value="6PGDH_NADP-bd"/>
</dbReference>
<organism evidence="5 6">
    <name type="scientific">Roseobacter fucihabitans</name>
    <dbReference type="NCBI Taxonomy" id="1537242"/>
    <lineage>
        <taxon>Bacteria</taxon>
        <taxon>Pseudomonadati</taxon>
        <taxon>Pseudomonadota</taxon>
        <taxon>Alphaproteobacteria</taxon>
        <taxon>Rhodobacterales</taxon>
        <taxon>Roseobacteraceae</taxon>
        <taxon>Roseobacter</taxon>
    </lineage>
</organism>
<evidence type="ECO:0000259" key="4">
    <source>
        <dbReference type="Pfam" id="PF14833"/>
    </source>
</evidence>
<dbReference type="InterPro" id="IPR051265">
    <property type="entry name" value="HIBADH-related_NP60_sf"/>
</dbReference>
<dbReference type="Gene3D" id="3.40.50.720">
    <property type="entry name" value="NAD(P)-binding Rossmann-like Domain"/>
    <property type="match status" value="1"/>
</dbReference>
<keyword evidence="2" id="KW-0520">NAD</keyword>
<dbReference type="Pfam" id="PF03446">
    <property type="entry name" value="NAD_binding_2"/>
    <property type="match status" value="1"/>
</dbReference>
<dbReference type="Proteomes" id="UP001318682">
    <property type="component" value="Chromosome"/>
</dbReference>
<dbReference type="SUPFAM" id="SSF51735">
    <property type="entry name" value="NAD(P)-binding Rossmann-fold domains"/>
    <property type="match status" value="1"/>
</dbReference>
<dbReference type="InterPro" id="IPR015815">
    <property type="entry name" value="HIBADH-related"/>
</dbReference>
<keyword evidence="6" id="KW-1185">Reference proteome</keyword>
<name>A0ABZ2BSU0_9RHOB</name>
<keyword evidence="1 5" id="KW-0560">Oxidoreductase</keyword>
<gene>
    <name evidence="5" type="primary">garR_2</name>
    <name evidence="5" type="ORF">ROLI_013470</name>
</gene>
<dbReference type="SUPFAM" id="SSF48179">
    <property type="entry name" value="6-phosphogluconate dehydrogenase C-terminal domain-like"/>
    <property type="match status" value="1"/>
</dbReference>
<dbReference type="PANTHER" id="PTHR43580">
    <property type="entry name" value="OXIDOREDUCTASE GLYR1-RELATED"/>
    <property type="match status" value="1"/>
</dbReference>
<evidence type="ECO:0000256" key="2">
    <source>
        <dbReference type="ARBA" id="ARBA00023027"/>
    </source>
</evidence>
<dbReference type="InterPro" id="IPR013328">
    <property type="entry name" value="6PGD_dom2"/>
</dbReference>
<dbReference type="RefSeq" id="WP_187431204.1">
    <property type="nucleotide sequence ID" value="NZ_CP143423.1"/>
</dbReference>
<dbReference type="InterPro" id="IPR008927">
    <property type="entry name" value="6-PGluconate_DH-like_C_sf"/>
</dbReference>
<evidence type="ECO:0000256" key="1">
    <source>
        <dbReference type="ARBA" id="ARBA00023002"/>
    </source>
</evidence>
<dbReference type="InterPro" id="IPR029154">
    <property type="entry name" value="HIBADH-like_NADP-bd"/>
</dbReference>
<accession>A0ABZ2BSU0</accession>
<reference evidence="6" key="1">
    <citation type="submission" date="2024-01" db="EMBL/GenBank/DDBJ databases">
        <title>Roseobacter fucihabitans sp. nov., isolated from the brown alga Fucus spiralis.</title>
        <authorList>
            <person name="Hahnke S."/>
            <person name="Berger M."/>
            <person name="Schlingloff A."/>
            <person name="Athale I."/>
            <person name="Neumann-Schaal M."/>
            <person name="Adenaya A."/>
            <person name="Poehlein A."/>
            <person name="Daniel R."/>
            <person name="Pertersen J."/>
            <person name="Brinkhoff T."/>
        </authorList>
    </citation>
    <scope>NUCLEOTIDE SEQUENCE [LARGE SCALE GENOMIC DNA]</scope>
    <source>
        <strain evidence="6">B14</strain>
    </source>
</reference>
<feature type="domain" description="3-hydroxyisobutyrate dehydrogenase-like NAD-binding" evidence="4">
    <location>
        <begin position="163"/>
        <end position="283"/>
    </location>
</feature>
<evidence type="ECO:0000313" key="5">
    <source>
        <dbReference type="EMBL" id="WVX48267.1"/>
    </source>
</evidence>
<dbReference type="PANTHER" id="PTHR43580:SF2">
    <property type="entry name" value="CYTOKINE-LIKE NUCLEAR FACTOR N-PAC"/>
    <property type="match status" value="1"/>
</dbReference>
<proteinExistence type="predicted"/>
<sequence length="293" mass="30701">MRIGFAGLGRMGVPMAHNLARAGFALSVWNRTQNKAQALVEQTGCSLAATPRALAEASDVIVTMLADDLSSQAVHFGTDGIFAADGMRTVIEMGTMSPDHIKALAQSAPPEVTIIDAPVSGATQAAAGAQLLVMAGCTQESAMPHMPIFDAMSKQTICLGSLGAGAVMKLSINALIHGLNQTVSEALTLVEAAGISTKTAFDVIESSAAAAPMLKYRRPLYLDEAAHEVTFTVALARKDMQVTADLADQLGVALPQGRETLALLRSAEASGYGSRDMASMLNYMRKYMRKGAT</sequence>
<evidence type="ECO:0000313" key="6">
    <source>
        <dbReference type="Proteomes" id="UP001318682"/>
    </source>
</evidence>
<dbReference type="Pfam" id="PF14833">
    <property type="entry name" value="NAD_binding_11"/>
    <property type="match status" value="1"/>
</dbReference>
<dbReference type="EMBL" id="CP143423">
    <property type="protein sequence ID" value="WVX48267.1"/>
    <property type="molecule type" value="Genomic_DNA"/>
</dbReference>
<feature type="domain" description="6-phosphogluconate dehydrogenase NADP-binding" evidence="3">
    <location>
        <begin position="2"/>
        <end position="160"/>
    </location>
</feature>